<name>A0A4Y2IXF8_ARAVE</name>
<sequence length="120" mass="13554">MPLTEEERIGIILLAERGSTRHVARTFHATHRTQTTYDTVAKLIKKFKRAGSDADASRFGRPKMATDEGRSTQVLEAMAMSPIKRIRRLSSQMGISQSSVMRILRASGTHTSNKWHPYKL</sequence>
<dbReference type="GO" id="GO:0005634">
    <property type="term" value="C:nucleus"/>
    <property type="evidence" value="ECO:0007669"/>
    <property type="project" value="UniProtKB-SubCell"/>
</dbReference>
<dbReference type="EMBL" id="BGPR01002954">
    <property type="protein sequence ID" value="GBM81556.1"/>
    <property type="molecule type" value="Genomic_DNA"/>
</dbReference>
<dbReference type="OrthoDB" id="8117402at2759"/>
<dbReference type="AlphaFoldDB" id="A0A4Y2IXF8"/>
<evidence type="ECO:0000313" key="2">
    <source>
        <dbReference type="EMBL" id="GBM81556.1"/>
    </source>
</evidence>
<protein>
    <recommendedName>
        <fullName evidence="4">DUF4817 domain-containing protein</fullName>
    </recommendedName>
</protein>
<dbReference type="SUPFAM" id="SSF46689">
    <property type="entry name" value="Homeodomain-like"/>
    <property type="match status" value="1"/>
</dbReference>
<accession>A0A4Y2IXF8</accession>
<gene>
    <name evidence="2" type="ORF">AVEN_190269_1</name>
</gene>
<proteinExistence type="predicted"/>
<comment type="caution">
    <text evidence="2">The sequence shown here is derived from an EMBL/GenBank/DDBJ whole genome shotgun (WGS) entry which is preliminary data.</text>
</comment>
<comment type="subcellular location">
    <subcellularLocation>
        <location evidence="1">Nucleus</location>
    </subcellularLocation>
</comment>
<organism evidence="2 3">
    <name type="scientific">Araneus ventricosus</name>
    <name type="common">Orbweaver spider</name>
    <name type="synonym">Epeira ventricosa</name>
    <dbReference type="NCBI Taxonomy" id="182803"/>
    <lineage>
        <taxon>Eukaryota</taxon>
        <taxon>Metazoa</taxon>
        <taxon>Ecdysozoa</taxon>
        <taxon>Arthropoda</taxon>
        <taxon>Chelicerata</taxon>
        <taxon>Arachnida</taxon>
        <taxon>Araneae</taxon>
        <taxon>Araneomorphae</taxon>
        <taxon>Entelegynae</taxon>
        <taxon>Araneoidea</taxon>
        <taxon>Araneidae</taxon>
        <taxon>Araneus</taxon>
    </lineage>
</organism>
<dbReference type="InterPro" id="IPR009057">
    <property type="entry name" value="Homeodomain-like_sf"/>
</dbReference>
<evidence type="ECO:0000313" key="3">
    <source>
        <dbReference type="Proteomes" id="UP000499080"/>
    </source>
</evidence>
<evidence type="ECO:0000256" key="1">
    <source>
        <dbReference type="ARBA" id="ARBA00004123"/>
    </source>
</evidence>
<evidence type="ECO:0008006" key="4">
    <source>
        <dbReference type="Google" id="ProtNLM"/>
    </source>
</evidence>
<dbReference type="Proteomes" id="UP000499080">
    <property type="component" value="Unassembled WGS sequence"/>
</dbReference>
<keyword evidence="3" id="KW-1185">Reference proteome</keyword>
<reference evidence="2 3" key="1">
    <citation type="journal article" date="2019" name="Sci. Rep.">
        <title>Orb-weaving spider Araneus ventricosus genome elucidates the spidroin gene catalogue.</title>
        <authorList>
            <person name="Kono N."/>
            <person name="Nakamura H."/>
            <person name="Ohtoshi R."/>
            <person name="Moran D.A.P."/>
            <person name="Shinohara A."/>
            <person name="Yoshida Y."/>
            <person name="Fujiwara M."/>
            <person name="Mori M."/>
            <person name="Tomita M."/>
            <person name="Arakawa K."/>
        </authorList>
    </citation>
    <scope>NUCLEOTIDE SEQUENCE [LARGE SCALE GENOMIC DNA]</scope>
</reference>